<gene>
    <name evidence="4" type="ORF">LY90DRAFT_519497</name>
</gene>
<evidence type="ECO:0000256" key="1">
    <source>
        <dbReference type="SAM" id="Coils"/>
    </source>
</evidence>
<keyword evidence="3" id="KW-0812">Transmembrane</keyword>
<evidence type="ECO:0000256" key="2">
    <source>
        <dbReference type="SAM" id="MobiDB-lite"/>
    </source>
</evidence>
<keyword evidence="3" id="KW-1133">Transmembrane helix</keyword>
<keyword evidence="1" id="KW-0175">Coiled coil</keyword>
<evidence type="ECO:0000313" key="5">
    <source>
        <dbReference type="Proteomes" id="UP000193920"/>
    </source>
</evidence>
<evidence type="ECO:0000313" key="4">
    <source>
        <dbReference type="EMBL" id="ORY03911.1"/>
    </source>
</evidence>
<protein>
    <submittedName>
        <fullName evidence="4">Uncharacterized protein</fullName>
    </submittedName>
</protein>
<keyword evidence="5" id="KW-1185">Reference proteome</keyword>
<dbReference type="STRING" id="1754190.A0A1Y1Z0T9"/>
<keyword evidence="3" id="KW-0472">Membrane</keyword>
<dbReference type="Proteomes" id="UP000193920">
    <property type="component" value="Unassembled WGS sequence"/>
</dbReference>
<evidence type="ECO:0000256" key="3">
    <source>
        <dbReference type="SAM" id="Phobius"/>
    </source>
</evidence>
<feature type="compositionally biased region" description="Acidic residues" evidence="2">
    <location>
        <begin position="73"/>
        <end position="84"/>
    </location>
</feature>
<reference evidence="4 5" key="1">
    <citation type="submission" date="2016-08" db="EMBL/GenBank/DDBJ databases">
        <title>A Parts List for Fungal Cellulosomes Revealed by Comparative Genomics.</title>
        <authorList>
            <consortium name="DOE Joint Genome Institute"/>
            <person name="Haitjema C.H."/>
            <person name="Gilmore S.P."/>
            <person name="Henske J.K."/>
            <person name="Solomon K.V."/>
            <person name="De Groot R."/>
            <person name="Kuo A."/>
            <person name="Mondo S.J."/>
            <person name="Salamov A.A."/>
            <person name="Labutti K."/>
            <person name="Zhao Z."/>
            <person name="Chiniquy J."/>
            <person name="Barry K."/>
            <person name="Brewer H.M."/>
            <person name="Purvine S.O."/>
            <person name="Wright A.T."/>
            <person name="Boxma B."/>
            <person name="Van Alen T."/>
            <person name="Hackstein J.H."/>
            <person name="Baker S.E."/>
            <person name="Grigoriev I.V."/>
            <person name="O'Malley M.A."/>
        </authorList>
    </citation>
    <scope>NUCLEOTIDE SEQUENCE [LARGE SCALE GENOMIC DNA]</scope>
    <source>
        <strain evidence="4 5">G1</strain>
    </source>
</reference>
<name>A0A1Y1Z0T9_9FUNG</name>
<feature type="region of interest" description="Disordered" evidence="2">
    <location>
        <begin position="69"/>
        <end position="90"/>
    </location>
</feature>
<dbReference type="AlphaFoldDB" id="A0A1Y1Z0T9"/>
<dbReference type="OrthoDB" id="2175931at2759"/>
<dbReference type="EMBL" id="MCOG01000471">
    <property type="protein sequence ID" value="ORY03911.1"/>
    <property type="molecule type" value="Genomic_DNA"/>
</dbReference>
<feature type="transmembrane region" description="Helical" evidence="3">
    <location>
        <begin position="6"/>
        <end position="24"/>
    </location>
</feature>
<proteinExistence type="predicted"/>
<comment type="caution">
    <text evidence="4">The sequence shown here is derived from an EMBL/GenBank/DDBJ whole genome shotgun (WGS) entry which is preliminary data.</text>
</comment>
<accession>A0A1Y1Z0T9</accession>
<feature type="coiled-coil region" evidence="1">
    <location>
        <begin position="35"/>
        <end position="65"/>
    </location>
</feature>
<organism evidence="4 5">
    <name type="scientific">Neocallimastix californiae</name>
    <dbReference type="NCBI Taxonomy" id="1754190"/>
    <lineage>
        <taxon>Eukaryota</taxon>
        <taxon>Fungi</taxon>
        <taxon>Fungi incertae sedis</taxon>
        <taxon>Chytridiomycota</taxon>
        <taxon>Chytridiomycota incertae sedis</taxon>
        <taxon>Neocallimastigomycetes</taxon>
        <taxon>Neocallimastigales</taxon>
        <taxon>Neocallimastigaceae</taxon>
        <taxon>Neocallimastix</taxon>
    </lineage>
</organism>
<sequence length="321" mass="37029">MNFIKISGKLYLIFYIIVIINIFYTEARSCIVKSNKNIISKNEIVNNKLENKNENENENENKNLKIMYSTSESESENESESESDNENKSNVVNKSKTTIIDYIKTKSIIEDHDISFTEIFTQYESSTMPTILPIPNKNECGKKCIEGNRDCSTGFDKIYTSYGRRYCYIGDITSGNEDSSVSLIGGKNSNEKSEYLINHLKSKKFQLNGWLYCTNYESDDDFVKFSKVRLEKLNGLISFDINCSKSYFESIDKDFSNIYSTLPIEYAEVITSNEKSSPIDNGTIYLSNTVYFYDKYNHVVDRCSENVRFNIYIGENVWSTC</sequence>